<dbReference type="GO" id="GO:0034707">
    <property type="term" value="C:chloride channel complex"/>
    <property type="evidence" value="ECO:0007669"/>
    <property type="project" value="UniProtKB-KW"/>
</dbReference>
<keyword evidence="9" id="KW-0407">Ion channel</keyword>
<evidence type="ECO:0000256" key="10">
    <source>
        <dbReference type="SAM" id="Phobius"/>
    </source>
</evidence>
<feature type="transmembrane region" description="Helical" evidence="10">
    <location>
        <begin position="222"/>
        <end position="243"/>
    </location>
</feature>
<feature type="transmembrane region" description="Helical" evidence="10">
    <location>
        <begin position="307"/>
        <end position="329"/>
    </location>
</feature>
<dbReference type="AlphaFoldDB" id="A0AAU7XGS6"/>
<evidence type="ECO:0000256" key="1">
    <source>
        <dbReference type="ARBA" id="ARBA00004141"/>
    </source>
</evidence>
<evidence type="ECO:0000256" key="5">
    <source>
        <dbReference type="ARBA" id="ARBA00023065"/>
    </source>
</evidence>
<accession>A0AAU7XGS6</accession>
<dbReference type="CDD" id="cd01034">
    <property type="entry name" value="EriC_like"/>
    <property type="match status" value="1"/>
</dbReference>
<dbReference type="Pfam" id="PF00654">
    <property type="entry name" value="Voltage_CLC"/>
    <property type="match status" value="1"/>
</dbReference>
<evidence type="ECO:0000256" key="3">
    <source>
        <dbReference type="ARBA" id="ARBA00022692"/>
    </source>
</evidence>
<gene>
    <name evidence="11" type="ORF">ABS361_02645</name>
</gene>
<protein>
    <submittedName>
        <fullName evidence="11">Chloride channel protein</fullName>
    </submittedName>
</protein>
<feature type="transmembrane region" description="Helical" evidence="10">
    <location>
        <begin position="264"/>
        <end position="287"/>
    </location>
</feature>
<dbReference type="InterPro" id="IPR050368">
    <property type="entry name" value="ClC-type_chloride_channel"/>
</dbReference>
<evidence type="ECO:0000256" key="9">
    <source>
        <dbReference type="ARBA" id="ARBA00023303"/>
    </source>
</evidence>
<keyword evidence="2" id="KW-0813">Transport</keyword>
<evidence type="ECO:0000256" key="7">
    <source>
        <dbReference type="ARBA" id="ARBA00023173"/>
    </source>
</evidence>
<dbReference type="PANTHER" id="PTHR43427:SF6">
    <property type="entry name" value="CHLORIDE CHANNEL PROTEIN CLC-E"/>
    <property type="match status" value="1"/>
</dbReference>
<evidence type="ECO:0000256" key="4">
    <source>
        <dbReference type="ARBA" id="ARBA00022989"/>
    </source>
</evidence>
<dbReference type="PANTHER" id="PTHR43427">
    <property type="entry name" value="CHLORIDE CHANNEL PROTEIN CLC-E"/>
    <property type="match status" value="1"/>
</dbReference>
<reference evidence="11" key="1">
    <citation type="submission" date="2024-06" db="EMBL/GenBank/DDBJ databases">
        <title>Methylostella associata gen. nov., sp. nov., a novel Ancalomicrobiaceae-affiliated facultatively methylotrophic bacteria that feed on methanotrophs of the genus Methylococcus.</title>
        <authorList>
            <person name="Saltykova V."/>
            <person name="Danilova O.V."/>
            <person name="Oshkin I.Y."/>
            <person name="Belova S.E."/>
            <person name="Pimenov N.V."/>
            <person name="Dedysh S.N."/>
        </authorList>
    </citation>
    <scope>NUCLEOTIDE SEQUENCE</scope>
    <source>
        <strain evidence="11">S20</strain>
    </source>
</reference>
<keyword evidence="4 10" id="KW-1133">Transmembrane helix</keyword>
<dbReference type="RefSeq" id="WP_407051882.1">
    <property type="nucleotide sequence ID" value="NZ_CP158568.1"/>
</dbReference>
<keyword evidence="6 10" id="KW-0472">Membrane</keyword>
<feature type="transmembrane region" description="Helical" evidence="10">
    <location>
        <begin position="350"/>
        <end position="368"/>
    </location>
</feature>
<dbReference type="InterPro" id="IPR001807">
    <property type="entry name" value="ClC"/>
</dbReference>
<feature type="transmembrane region" description="Helical" evidence="10">
    <location>
        <begin position="186"/>
        <end position="210"/>
    </location>
</feature>
<dbReference type="InterPro" id="IPR014743">
    <property type="entry name" value="Cl-channel_core"/>
</dbReference>
<dbReference type="SUPFAM" id="SSF81340">
    <property type="entry name" value="Clc chloride channel"/>
    <property type="match status" value="1"/>
</dbReference>
<feature type="transmembrane region" description="Helical" evidence="10">
    <location>
        <begin position="16"/>
        <end position="36"/>
    </location>
</feature>
<organism evidence="11">
    <name type="scientific">Methyloraptor flagellatus</name>
    <dbReference type="NCBI Taxonomy" id="3162530"/>
    <lineage>
        <taxon>Bacteria</taxon>
        <taxon>Pseudomonadati</taxon>
        <taxon>Pseudomonadota</taxon>
        <taxon>Alphaproteobacteria</taxon>
        <taxon>Hyphomicrobiales</taxon>
        <taxon>Ancalomicrobiaceae</taxon>
        <taxon>Methyloraptor</taxon>
    </lineage>
</organism>
<feature type="transmembrane region" description="Helical" evidence="10">
    <location>
        <begin position="150"/>
        <end position="174"/>
    </location>
</feature>
<evidence type="ECO:0000256" key="8">
    <source>
        <dbReference type="ARBA" id="ARBA00023214"/>
    </source>
</evidence>
<proteinExistence type="predicted"/>
<feature type="transmembrane region" description="Helical" evidence="10">
    <location>
        <begin position="48"/>
        <end position="69"/>
    </location>
</feature>
<sequence>MAVRSRLAVKRWSRRGLFLVGGVIVGVAAVLMAWLADHAQALFARLLGAHPWVAFAVTPLGFAAAVFVARRFFPNSQGSGIPQAIAALQIDDQARRGPLVSLRVAFGKIVVMTFGLLCGASAGREGPTVQVGAAIMYAIGGYAPYRRAGFLLAGAAAGVAAAFNTPLAGIVFGIEEMSRSFEARTSGLIVGAVIAAGLTAIALVGDYAYFGATNAGLPFGRAWIAVVLCAVLGGFAGGVFIRISAAIAAGLPGGLGRAIKRRPVLFAAACGLVVAVCGLVSGNASIYGTGYEYARALVHGAAAPDPWFAPLKFLATIASAVSGIPGGVFSPSLSVGAGLAGALAPAFPDLPVGAFVLIGMVSYLAGVVQAPITSFVIVSEMTGDHAMVIPLMAAALIADQVSKMLSRHGLYHTLAEQFLVPRPKDAAPSAP</sequence>
<dbReference type="GO" id="GO:0005254">
    <property type="term" value="F:chloride channel activity"/>
    <property type="evidence" value="ECO:0007669"/>
    <property type="project" value="UniProtKB-KW"/>
</dbReference>
<keyword evidence="5" id="KW-0406">Ion transport</keyword>
<evidence type="ECO:0000256" key="2">
    <source>
        <dbReference type="ARBA" id="ARBA00022448"/>
    </source>
</evidence>
<dbReference type="EMBL" id="CP158568">
    <property type="protein sequence ID" value="XBY46787.1"/>
    <property type="molecule type" value="Genomic_DNA"/>
</dbReference>
<keyword evidence="8" id="KW-0868">Chloride</keyword>
<dbReference type="PRINTS" id="PR00762">
    <property type="entry name" value="CLCHANNEL"/>
</dbReference>
<name>A0AAU7XGS6_9HYPH</name>
<dbReference type="Gene3D" id="1.10.3080.10">
    <property type="entry name" value="Clc chloride channel"/>
    <property type="match status" value="1"/>
</dbReference>
<keyword evidence="7" id="KW-0869">Chloride channel</keyword>
<evidence type="ECO:0000313" key="11">
    <source>
        <dbReference type="EMBL" id="XBY46787.1"/>
    </source>
</evidence>
<dbReference type="KEGG" id="mflg:ABS361_02645"/>
<feature type="transmembrane region" description="Helical" evidence="10">
    <location>
        <begin position="105"/>
        <end position="123"/>
    </location>
</feature>
<comment type="subcellular location">
    <subcellularLocation>
        <location evidence="1">Membrane</location>
        <topology evidence="1">Multi-pass membrane protein</topology>
    </subcellularLocation>
</comment>
<evidence type="ECO:0000256" key="6">
    <source>
        <dbReference type="ARBA" id="ARBA00023136"/>
    </source>
</evidence>
<keyword evidence="3 10" id="KW-0812">Transmembrane</keyword>